<evidence type="ECO:0000259" key="1">
    <source>
        <dbReference type="PROSITE" id="PS50994"/>
    </source>
</evidence>
<organism evidence="2">
    <name type="scientific">marine metagenome</name>
    <dbReference type="NCBI Taxonomy" id="408172"/>
    <lineage>
        <taxon>unclassified sequences</taxon>
        <taxon>metagenomes</taxon>
        <taxon>ecological metagenomes</taxon>
    </lineage>
</organism>
<evidence type="ECO:0000313" key="2">
    <source>
        <dbReference type="EMBL" id="SVC67653.1"/>
    </source>
</evidence>
<feature type="domain" description="Integrase catalytic" evidence="1">
    <location>
        <begin position="111"/>
        <end position="200"/>
    </location>
</feature>
<dbReference type="Gene3D" id="3.30.420.10">
    <property type="entry name" value="Ribonuclease H-like superfamily/Ribonuclease H"/>
    <property type="match status" value="1"/>
</dbReference>
<dbReference type="SUPFAM" id="SSF53098">
    <property type="entry name" value="Ribonuclease H-like"/>
    <property type="match status" value="1"/>
</dbReference>
<dbReference type="AlphaFoldDB" id="A0A382P2R7"/>
<dbReference type="PANTHER" id="PTHR47515:SF1">
    <property type="entry name" value="BLR2054 PROTEIN"/>
    <property type="match status" value="1"/>
</dbReference>
<dbReference type="EMBL" id="UINC01104479">
    <property type="protein sequence ID" value="SVC67653.1"/>
    <property type="molecule type" value="Genomic_DNA"/>
</dbReference>
<dbReference type="Pfam" id="PF13276">
    <property type="entry name" value="HTH_21"/>
    <property type="match status" value="1"/>
</dbReference>
<dbReference type="GO" id="GO:0003676">
    <property type="term" value="F:nucleic acid binding"/>
    <property type="evidence" value="ECO:0007669"/>
    <property type="project" value="InterPro"/>
</dbReference>
<protein>
    <recommendedName>
        <fullName evidence="1">Integrase catalytic domain-containing protein</fullName>
    </recommendedName>
</protein>
<feature type="non-terminal residue" evidence="2">
    <location>
        <position position="1"/>
    </location>
</feature>
<dbReference type="Pfam" id="PF00665">
    <property type="entry name" value="rve"/>
    <property type="match status" value="1"/>
</dbReference>
<proteinExistence type="predicted"/>
<sequence length="200" mass="23370">MQKKHAVEHVANQGLCSVRRACRYLKLHRSTYQYRAKPMPSKQVQLHQQIVALSWAHPRYGYRRIRALLTQEGWTVSRKQVQRVRRKEGLKVAAKPKRKPRQGVSTGLPTQALYPNHVWTWDFIFDRTDKGSTLKMLTMVDEYSRRCVAIRVGRQLDSAQVLITLWQAMAVYGIPAYIRSDNGSEFIARKIQTWLKDNHI</sequence>
<name>A0A382P2R7_9ZZZZ</name>
<dbReference type="PROSITE" id="PS50994">
    <property type="entry name" value="INTEGRASE"/>
    <property type="match status" value="1"/>
</dbReference>
<dbReference type="InterPro" id="IPR012337">
    <property type="entry name" value="RNaseH-like_sf"/>
</dbReference>
<dbReference type="InterPro" id="IPR001584">
    <property type="entry name" value="Integrase_cat-core"/>
</dbReference>
<accession>A0A382P2R7</accession>
<dbReference type="PANTHER" id="PTHR47515">
    <property type="entry name" value="LOW CALCIUM RESPONSE LOCUS PROTEIN T"/>
    <property type="match status" value="1"/>
</dbReference>
<dbReference type="InterPro" id="IPR025948">
    <property type="entry name" value="HTH-like_dom"/>
</dbReference>
<feature type="non-terminal residue" evidence="2">
    <location>
        <position position="200"/>
    </location>
</feature>
<dbReference type="GO" id="GO:0015074">
    <property type="term" value="P:DNA integration"/>
    <property type="evidence" value="ECO:0007669"/>
    <property type="project" value="InterPro"/>
</dbReference>
<reference evidence="2" key="1">
    <citation type="submission" date="2018-05" db="EMBL/GenBank/DDBJ databases">
        <authorList>
            <person name="Lanie J.A."/>
            <person name="Ng W.-L."/>
            <person name="Kazmierczak K.M."/>
            <person name="Andrzejewski T.M."/>
            <person name="Davidsen T.M."/>
            <person name="Wayne K.J."/>
            <person name="Tettelin H."/>
            <person name="Glass J.I."/>
            <person name="Rusch D."/>
            <person name="Podicherti R."/>
            <person name="Tsui H.-C.T."/>
            <person name="Winkler M.E."/>
        </authorList>
    </citation>
    <scope>NUCLEOTIDE SEQUENCE</scope>
</reference>
<gene>
    <name evidence="2" type="ORF">METZ01_LOCUS320507</name>
</gene>
<dbReference type="InterPro" id="IPR036397">
    <property type="entry name" value="RNaseH_sf"/>
</dbReference>